<feature type="domain" description="HTH araC/xylS-type" evidence="4">
    <location>
        <begin position="6"/>
        <end position="104"/>
    </location>
</feature>
<dbReference type="SUPFAM" id="SSF46689">
    <property type="entry name" value="Homeodomain-like"/>
    <property type="match status" value="2"/>
</dbReference>
<evidence type="ECO:0000313" key="6">
    <source>
        <dbReference type="Proteomes" id="UP001206483"/>
    </source>
</evidence>
<dbReference type="PANTHER" id="PTHR43280">
    <property type="entry name" value="ARAC-FAMILY TRANSCRIPTIONAL REGULATOR"/>
    <property type="match status" value="1"/>
</dbReference>
<accession>A0ABT1IT76</accession>
<dbReference type="RefSeq" id="WP_253794872.1">
    <property type="nucleotide sequence ID" value="NZ_BAAAUB010000136.1"/>
</dbReference>
<gene>
    <name evidence="5" type="ORF">FHR36_001408</name>
</gene>
<dbReference type="EMBL" id="JAMZDX010000002">
    <property type="protein sequence ID" value="MCP2308284.1"/>
    <property type="molecule type" value="Genomic_DNA"/>
</dbReference>
<dbReference type="Proteomes" id="UP001206483">
    <property type="component" value="Unassembled WGS sequence"/>
</dbReference>
<dbReference type="InterPro" id="IPR018062">
    <property type="entry name" value="HTH_AraC-typ_CS"/>
</dbReference>
<keyword evidence="1" id="KW-0805">Transcription regulation</keyword>
<dbReference type="Gene3D" id="1.10.10.60">
    <property type="entry name" value="Homeodomain-like"/>
    <property type="match status" value="2"/>
</dbReference>
<protein>
    <submittedName>
        <fullName evidence="5">AraC-like DNA-binding protein</fullName>
    </submittedName>
</protein>
<evidence type="ECO:0000256" key="3">
    <source>
        <dbReference type="ARBA" id="ARBA00023163"/>
    </source>
</evidence>
<keyword evidence="6" id="KW-1185">Reference proteome</keyword>
<reference evidence="5 6" key="1">
    <citation type="submission" date="2022-06" db="EMBL/GenBank/DDBJ databases">
        <title>Sequencing the genomes of 1000 actinobacteria strains.</title>
        <authorList>
            <person name="Klenk H.-P."/>
        </authorList>
    </citation>
    <scope>NUCLEOTIDE SEQUENCE [LARGE SCALE GENOMIC DNA]</scope>
    <source>
        <strain evidence="5 6">DSM 41656</strain>
    </source>
</reference>
<evidence type="ECO:0000259" key="4">
    <source>
        <dbReference type="PROSITE" id="PS01124"/>
    </source>
</evidence>
<name>A0ABT1IT76_9ACTN</name>
<evidence type="ECO:0000313" key="5">
    <source>
        <dbReference type="EMBL" id="MCP2308284.1"/>
    </source>
</evidence>
<dbReference type="PROSITE" id="PS01124">
    <property type="entry name" value="HTH_ARAC_FAMILY_2"/>
    <property type="match status" value="1"/>
</dbReference>
<evidence type="ECO:0000256" key="2">
    <source>
        <dbReference type="ARBA" id="ARBA00023125"/>
    </source>
</evidence>
<comment type="caution">
    <text evidence="5">The sequence shown here is derived from an EMBL/GenBank/DDBJ whole genome shotgun (WGS) entry which is preliminary data.</text>
</comment>
<keyword evidence="2" id="KW-0238">DNA-binding</keyword>
<proteinExistence type="predicted"/>
<keyword evidence="3" id="KW-0804">Transcription</keyword>
<dbReference type="SMART" id="SM00342">
    <property type="entry name" value="HTH_ARAC"/>
    <property type="match status" value="1"/>
</dbReference>
<dbReference type="PROSITE" id="PS00041">
    <property type="entry name" value="HTH_ARAC_FAMILY_1"/>
    <property type="match status" value="1"/>
</dbReference>
<dbReference type="InterPro" id="IPR018060">
    <property type="entry name" value="HTH_AraC"/>
</dbReference>
<sequence>MQEAVERAIATMWHRYDEPLTLADIADTAILSKFYFSRVFRTLTGTSPSRFLAAVRLCMAKKLLLETSESVTDISFRVGYNSLGTFTSRFTRSVGVPPARFRMMSELGMSALPRALRPSGPPAHRGGTYGEVSVPDTDLPIRIYVAAFKESIPEGQPRSCDVLEEPGAFRLAGLPDGQWFVRVAVVPSRPIEPRPWVRQPLFIGATREPVVIRNGAPVETDILTRPFCAFDIPILLALPELDGRPSYPANGLSVAASGTWNGPQVNAADQVAGSPFQSRA</sequence>
<organism evidence="5 6">
    <name type="scientific">Kitasatospora paracochleata</name>
    <dbReference type="NCBI Taxonomy" id="58354"/>
    <lineage>
        <taxon>Bacteria</taxon>
        <taxon>Bacillati</taxon>
        <taxon>Actinomycetota</taxon>
        <taxon>Actinomycetes</taxon>
        <taxon>Kitasatosporales</taxon>
        <taxon>Streptomycetaceae</taxon>
        <taxon>Kitasatospora</taxon>
    </lineage>
</organism>
<dbReference type="Pfam" id="PF12833">
    <property type="entry name" value="HTH_18"/>
    <property type="match status" value="1"/>
</dbReference>
<evidence type="ECO:0000256" key="1">
    <source>
        <dbReference type="ARBA" id="ARBA00023015"/>
    </source>
</evidence>
<dbReference type="InterPro" id="IPR009057">
    <property type="entry name" value="Homeodomain-like_sf"/>
</dbReference>
<dbReference type="PANTHER" id="PTHR43280:SF28">
    <property type="entry name" value="HTH-TYPE TRANSCRIPTIONAL ACTIVATOR RHAS"/>
    <property type="match status" value="1"/>
</dbReference>